<name>A0A9P7D203_9AGAM</name>
<dbReference type="EMBL" id="JABBWD010000028">
    <property type="protein sequence ID" value="KAG1776132.1"/>
    <property type="molecule type" value="Genomic_DNA"/>
</dbReference>
<comment type="caution">
    <text evidence="1">The sequence shown here is derived from an EMBL/GenBank/DDBJ whole genome shotgun (WGS) entry which is preliminary data.</text>
</comment>
<dbReference type="OrthoDB" id="2690723at2759"/>
<sequence>MTITNDKLFEIVGNHLKLKYGINRIPSMTAVRDELAKVKGLISHNGEWGVILYNIELILDVWIQQHAHWWKDEERKSLHVYKETLKEVLVMTLRNFSDEYQRGGEPAVKDALELVFSKPMKEKNSKITQILKNMRLVMTLVRDLLPMGPHYHQCCEFSVGWLAKSISVTMGMYTIYMSTSMDVFRCLASKDEFPTYKEIADLVAGSVSDDTAGQHTLRSLVVLHDMIVNSTPGNPTIFIPYITNIEEVASKNFHSYKGTLGIWELDYISSLRQYREDVHTALYNGWFFHNMRSKEDLPWLDKVLVRTWVWLTPILQVRIPMPLMTGMVMDKVHKELEAIKGKY</sequence>
<organism evidence="1 2">
    <name type="scientific">Suillus placidus</name>
    <dbReference type="NCBI Taxonomy" id="48579"/>
    <lineage>
        <taxon>Eukaryota</taxon>
        <taxon>Fungi</taxon>
        <taxon>Dikarya</taxon>
        <taxon>Basidiomycota</taxon>
        <taxon>Agaricomycotina</taxon>
        <taxon>Agaricomycetes</taxon>
        <taxon>Agaricomycetidae</taxon>
        <taxon>Boletales</taxon>
        <taxon>Suillineae</taxon>
        <taxon>Suillaceae</taxon>
        <taxon>Suillus</taxon>
    </lineage>
</organism>
<gene>
    <name evidence="1" type="ORF">EV702DRAFT_1046301</name>
</gene>
<proteinExistence type="predicted"/>
<dbReference type="AlphaFoldDB" id="A0A9P7D203"/>
<accession>A0A9P7D203</accession>
<protein>
    <submittedName>
        <fullName evidence="1">Uncharacterized protein</fullName>
    </submittedName>
</protein>
<evidence type="ECO:0000313" key="1">
    <source>
        <dbReference type="EMBL" id="KAG1776132.1"/>
    </source>
</evidence>
<reference evidence="1" key="1">
    <citation type="journal article" date="2020" name="New Phytol.">
        <title>Comparative genomics reveals dynamic genome evolution in host specialist ectomycorrhizal fungi.</title>
        <authorList>
            <person name="Lofgren L.A."/>
            <person name="Nguyen N.H."/>
            <person name="Vilgalys R."/>
            <person name="Ruytinx J."/>
            <person name="Liao H.L."/>
            <person name="Branco S."/>
            <person name="Kuo A."/>
            <person name="LaButti K."/>
            <person name="Lipzen A."/>
            <person name="Andreopoulos W."/>
            <person name="Pangilinan J."/>
            <person name="Riley R."/>
            <person name="Hundley H."/>
            <person name="Na H."/>
            <person name="Barry K."/>
            <person name="Grigoriev I.V."/>
            <person name="Stajich J.E."/>
            <person name="Kennedy P.G."/>
        </authorList>
    </citation>
    <scope>NUCLEOTIDE SEQUENCE</scope>
    <source>
        <strain evidence="1">DOB743</strain>
    </source>
</reference>
<keyword evidence="2" id="KW-1185">Reference proteome</keyword>
<dbReference type="Proteomes" id="UP000714275">
    <property type="component" value="Unassembled WGS sequence"/>
</dbReference>
<evidence type="ECO:0000313" key="2">
    <source>
        <dbReference type="Proteomes" id="UP000714275"/>
    </source>
</evidence>